<organism evidence="6 7">
    <name type="scientific">Sinomicrobium pectinilyticum</name>
    <dbReference type="NCBI Taxonomy" id="1084421"/>
    <lineage>
        <taxon>Bacteria</taxon>
        <taxon>Pseudomonadati</taxon>
        <taxon>Bacteroidota</taxon>
        <taxon>Flavobacteriia</taxon>
        <taxon>Flavobacteriales</taxon>
        <taxon>Flavobacteriaceae</taxon>
        <taxon>Sinomicrobium</taxon>
    </lineage>
</organism>
<dbReference type="OrthoDB" id="9757939at2"/>
<keyword evidence="7" id="KW-1185">Reference proteome</keyword>
<feature type="region of interest" description="Disordered" evidence="1">
    <location>
        <begin position="660"/>
        <end position="684"/>
    </location>
</feature>
<dbReference type="GO" id="GO:0016787">
    <property type="term" value="F:hydrolase activity"/>
    <property type="evidence" value="ECO:0007669"/>
    <property type="project" value="UniProtKB-KW"/>
</dbReference>
<name>A0A3N0EA73_SINP1</name>
<keyword evidence="6" id="KW-0378">Hydrolase</keyword>
<dbReference type="GO" id="GO:0005975">
    <property type="term" value="P:carbohydrate metabolic process"/>
    <property type="evidence" value="ECO:0007669"/>
    <property type="project" value="InterPro"/>
</dbReference>
<evidence type="ECO:0000313" key="7">
    <source>
        <dbReference type="Proteomes" id="UP000267469"/>
    </source>
</evidence>
<dbReference type="PANTHER" id="PTHR31151:SF0">
    <property type="entry name" value="PROLINE-TRNA LIGASE (DUF1680)"/>
    <property type="match status" value="1"/>
</dbReference>
<dbReference type="PANTHER" id="PTHR31151">
    <property type="entry name" value="PROLINE-TRNA LIGASE (DUF1680)"/>
    <property type="match status" value="1"/>
</dbReference>
<dbReference type="Proteomes" id="UP000267469">
    <property type="component" value="Unassembled WGS sequence"/>
</dbReference>
<dbReference type="SUPFAM" id="SSF48208">
    <property type="entry name" value="Six-hairpin glycosidases"/>
    <property type="match status" value="1"/>
</dbReference>
<evidence type="ECO:0000313" key="6">
    <source>
        <dbReference type="EMBL" id="RNL84720.1"/>
    </source>
</evidence>
<evidence type="ECO:0000259" key="2">
    <source>
        <dbReference type="Pfam" id="PF07944"/>
    </source>
</evidence>
<feature type="domain" description="Non-reducing end beta-L-arabinofuranosidase-like GH127 middle" evidence="5">
    <location>
        <begin position="420"/>
        <end position="515"/>
    </location>
</feature>
<gene>
    <name evidence="6" type="ORF">ED312_13620</name>
</gene>
<dbReference type="InterPro" id="IPR008928">
    <property type="entry name" value="6-hairpin_glycosidase_sf"/>
</dbReference>
<protein>
    <submittedName>
        <fullName evidence="6">Glycosyl hydrolase</fullName>
    </submittedName>
</protein>
<evidence type="ECO:0000259" key="5">
    <source>
        <dbReference type="Pfam" id="PF20736"/>
    </source>
</evidence>
<evidence type="ECO:0000256" key="1">
    <source>
        <dbReference type="SAM" id="MobiDB-lite"/>
    </source>
</evidence>
<dbReference type="InterPro" id="IPR032275">
    <property type="entry name" value="DUF4986"/>
</dbReference>
<evidence type="ECO:0000259" key="3">
    <source>
        <dbReference type="Pfam" id="PF16375"/>
    </source>
</evidence>
<dbReference type="InterPro" id="IPR046544">
    <property type="entry name" value="GH146_SB_dom"/>
</dbReference>
<feature type="domain" description="Non-reducing end beta-L-arabinofuranosidase-like GH127 catalytic" evidence="2">
    <location>
        <begin position="30"/>
        <end position="410"/>
    </location>
</feature>
<reference evidence="6 7" key="1">
    <citation type="submission" date="2018-10" db="EMBL/GenBank/DDBJ databases">
        <title>Sinomicrobium pectinilyticum sp. nov., a pectinase-producing bacterium isolated from alkaline and saline soil, and emended description of the genus Sinomicrobium.</title>
        <authorList>
            <person name="Cheng B."/>
            <person name="Li C."/>
            <person name="Lai Q."/>
            <person name="Du M."/>
            <person name="Shao Z."/>
            <person name="Xu P."/>
            <person name="Yang C."/>
        </authorList>
    </citation>
    <scope>NUCLEOTIDE SEQUENCE [LARGE SCALE GENOMIC DNA]</scope>
    <source>
        <strain evidence="6 7">5DNS001</strain>
    </source>
</reference>
<dbReference type="AlphaFoldDB" id="A0A3N0EA73"/>
<dbReference type="Pfam" id="PF07944">
    <property type="entry name" value="Beta-AFase-like_GH127_cat"/>
    <property type="match status" value="1"/>
</dbReference>
<feature type="domain" description="Glycoside hydrolase GH146 substrate-binding" evidence="4">
    <location>
        <begin position="655"/>
        <end position="789"/>
    </location>
</feature>
<dbReference type="EMBL" id="RJTM01000094">
    <property type="protein sequence ID" value="RNL84720.1"/>
    <property type="molecule type" value="Genomic_DNA"/>
</dbReference>
<dbReference type="Pfam" id="PF20736">
    <property type="entry name" value="Glyco_hydro127M"/>
    <property type="match status" value="1"/>
</dbReference>
<comment type="caution">
    <text evidence="6">The sequence shown here is derived from an EMBL/GenBank/DDBJ whole genome shotgun (WGS) entry which is preliminary data.</text>
</comment>
<evidence type="ECO:0000259" key="4">
    <source>
        <dbReference type="Pfam" id="PF20620"/>
    </source>
</evidence>
<dbReference type="InterPro" id="IPR049046">
    <property type="entry name" value="Beta-AFase-like_GH127_middle"/>
</dbReference>
<accession>A0A3N0EA73</accession>
<dbReference type="Pfam" id="PF16375">
    <property type="entry name" value="DUF4986"/>
    <property type="match status" value="1"/>
</dbReference>
<dbReference type="RefSeq" id="WP_123216568.1">
    <property type="nucleotide sequence ID" value="NZ_RJTM01000094.1"/>
</dbReference>
<sequence length="791" mass="89530">MKLRYGLLALGILFVTVGRGQSLRSFPLSEVELAPGPFYRAQQTDLQYILELDADRLLAPFRMDAGLEPKAERYGNWENTGLDGHIGGHYLSALALMYASTGNGELKKRLVYMLDELEECQEANGNGYVGGIPGGNEMWKEIARGKIEAASFSLNGKWVPLYNIHKLFAGLRDAFEIAGNPKAKEILVKLSDWLVDITSGLSDEQIQELLISEHGGMNEVLADVSEITGDKKYLVLAEKFSHRKILEPLLHQKDELTGLHANTQIPKVIGFERIAELGNNADWAEASDFFWNTVVEDRSVSIGGNSVREHFHPVGDFSDMIASNQGPETCNTYNMLRLTKMLFLSRPQRKYIDYFERALYNHILSSQNPEGGFVYFTPMRPRHYRVYSQPQEGFWCCVGSGLENHGKYGELIYAHNGPDIYVNLFIPSSLNWKEKGLKLAQQTKFPDEEGSQITLQLKKPTRFKLYVRHPGWVEQGAFSIKVNGKEQKIRPGVSGYVAIDRNWKNGDKVSVGLPMHTTTEYLEAEKTGTSRWASFVHGPIVLAAVTDTTDLDGLFADDSRMGHVANGKLYPLDEAPLIVAEDNEDPSVKVSPSAEKPMTFTTSGLIYPGKYKDMELVPFYTIHNARYMIYWPVVEKDELRQKLDVIREKEKKHLELEERTVDQVATGEQQPETEHHFQGKETNTGMNRGSFWRDSAAWFGYELNNVRKEGKVLRITYFGGDRDREFDIMVNGNLLTTVKQDGSGGDTFYEEDYRIPAEFLKVAEGNYIKVKFVAHKNSRTAGIYHIRLLKE</sequence>
<proteinExistence type="predicted"/>
<feature type="domain" description="DUF4986" evidence="3">
    <location>
        <begin position="548"/>
        <end position="631"/>
    </location>
</feature>
<dbReference type="Pfam" id="PF20620">
    <property type="entry name" value="DUF6805"/>
    <property type="match status" value="1"/>
</dbReference>
<dbReference type="InterPro" id="IPR012878">
    <property type="entry name" value="Beta-AFase-like_GH127_cat"/>
</dbReference>